<dbReference type="GeneID" id="36402355"/>
<proteinExistence type="predicted"/>
<dbReference type="AlphaFoldDB" id="A0A0P1B6X6"/>
<protein>
    <submittedName>
        <fullName evidence="3">Uncharacterized protein</fullName>
    </submittedName>
</protein>
<name>A0A0P1B6X6_PLAHL</name>
<keyword evidence="4" id="KW-1185">Reference proteome</keyword>
<dbReference type="EMBL" id="CCYD01003077">
    <property type="protein sequence ID" value="CEG49542.1"/>
    <property type="molecule type" value="Genomic_DNA"/>
</dbReference>
<evidence type="ECO:0000256" key="2">
    <source>
        <dbReference type="SAM" id="MobiDB-lite"/>
    </source>
</evidence>
<organism evidence="3 4">
    <name type="scientific">Plasmopara halstedii</name>
    <name type="common">Downy mildew of sunflower</name>
    <dbReference type="NCBI Taxonomy" id="4781"/>
    <lineage>
        <taxon>Eukaryota</taxon>
        <taxon>Sar</taxon>
        <taxon>Stramenopiles</taxon>
        <taxon>Oomycota</taxon>
        <taxon>Peronosporomycetes</taxon>
        <taxon>Peronosporales</taxon>
        <taxon>Peronosporaceae</taxon>
        <taxon>Plasmopara</taxon>
    </lineage>
</organism>
<evidence type="ECO:0000256" key="1">
    <source>
        <dbReference type="SAM" id="Coils"/>
    </source>
</evidence>
<dbReference type="Proteomes" id="UP000054928">
    <property type="component" value="Unassembled WGS sequence"/>
</dbReference>
<dbReference type="RefSeq" id="XP_024585911.1">
    <property type="nucleotide sequence ID" value="XM_024720742.1"/>
</dbReference>
<dbReference type="OrthoDB" id="126486at2759"/>
<feature type="region of interest" description="Disordered" evidence="2">
    <location>
        <begin position="143"/>
        <end position="171"/>
    </location>
</feature>
<feature type="compositionally biased region" description="Polar residues" evidence="2">
    <location>
        <begin position="146"/>
        <end position="159"/>
    </location>
</feature>
<feature type="coiled-coil region" evidence="1">
    <location>
        <begin position="89"/>
        <end position="116"/>
    </location>
</feature>
<accession>A0A0P1B6X6</accession>
<evidence type="ECO:0000313" key="3">
    <source>
        <dbReference type="EMBL" id="CEG49542.1"/>
    </source>
</evidence>
<dbReference type="OMA" id="QENQRFK"/>
<feature type="coiled-coil region" evidence="1">
    <location>
        <begin position="257"/>
        <end position="430"/>
    </location>
</feature>
<reference evidence="4" key="1">
    <citation type="submission" date="2014-09" db="EMBL/GenBank/DDBJ databases">
        <authorList>
            <person name="Sharma Rahul"/>
            <person name="Thines Marco"/>
        </authorList>
    </citation>
    <scope>NUCLEOTIDE SEQUENCE [LARGE SCALE GENOMIC DNA]</scope>
</reference>
<keyword evidence="1" id="KW-0175">Coiled coil</keyword>
<evidence type="ECO:0000313" key="4">
    <source>
        <dbReference type="Proteomes" id="UP000054928"/>
    </source>
</evidence>
<sequence>MSSRDGRSVCSSNKALVIPQQMPGKSDAVEVIAQEALAAAALGWKKRAQRLAEINSCLKNRLFEVEKSQRKSMTIVKDVLSLPNNHLSMKQLIDENNTLRRETRALRRQLMQCDEKVQRAGSNGLIKKHCKVQNIMQKTAQRKSAKCTNVDSSSLSPNHIVQHGESDQRTGKTLATSSTLVDPADNPLIQVSKVHLRDLEVSLDRLSKENKILREELDQCQPSKKFDAILPQDVELNGVESYQQLLQVKVDAGFQQIKLLEARYHNLEKKAQAKSAIYHETTFRLEETTKQLFEVQQQLARQKEQLQLYSDQTAQMTDLQDEVHVLRSENLKLNETISTLSSRPFDSLFKDLQMKNLCIAQLEEEKIVVQEERAKIQTDLLSTIQTNDQLRRRIESMTDEVKNVALELSHVKAECERKTLENEVAQLQLRFYTAPGDDEAMYAIGKAIKEMKKQQYIQISDASDGVGCKREILS</sequence>